<evidence type="ECO:0000313" key="1">
    <source>
        <dbReference type="EMBL" id="KDB52040.1"/>
    </source>
</evidence>
<dbReference type="AlphaFoldDB" id="A0A059KL30"/>
<keyword evidence="2" id="KW-1185">Reference proteome</keyword>
<name>A0A059KL30_9BURK</name>
<dbReference type="Proteomes" id="UP000026714">
    <property type="component" value="Unassembled WGS sequence"/>
</dbReference>
<gene>
    <name evidence="1" type="ORF">X805_24100</name>
</gene>
<organism evidence="1 2">
    <name type="scientific">Sphaerotilus natans subsp. natans DSM 6575</name>
    <dbReference type="NCBI Taxonomy" id="1286631"/>
    <lineage>
        <taxon>Bacteria</taxon>
        <taxon>Pseudomonadati</taxon>
        <taxon>Pseudomonadota</taxon>
        <taxon>Betaproteobacteria</taxon>
        <taxon>Burkholderiales</taxon>
        <taxon>Sphaerotilaceae</taxon>
        <taxon>Sphaerotilus</taxon>
    </lineage>
</organism>
<dbReference type="RefSeq" id="WP_139330700.1">
    <property type="nucleotide sequence ID" value="NZ_AZRA01000061.1"/>
</dbReference>
<accession>A0A059KL30</accession>
<sequence length="646" mass="69841">MVEAGKLLPKAYNLLALVKRLREALSASPPNRVRAAGLARAVPAARADIRGEDAASMTDADATAIRSDCIAGAALTDSDISTPDGLAIAQRAVTACATAQLAVKVQSIRGDVESLASVPNPGPRLLASHAFKEACRDQLIAAGSEAVQSLATLSVKTKGRRDELTKLIGEANSKIRREAYLIAGERARLIDDYIRAEVDRIKRDGVDIGEDFPYDYVRKSREYNEFSESSHKMARDKIQPMIDEAKKNASGLESELQSINAPAVAEAQALISRLMDAPSVSREEATAWAESQEITKTAINRLKSEKYPVDKLRADMADFYRITNGRIGRVVISSTGKSRASADQIHGAAVATIDIGSGFDKRVLWHELAHHLESDHVLLAAGKGFIEGRSKGVARLSSLAPRASYGPKEKAHADGFFDPYVGKIYDDATEVFSMGVESLSSPDLLVKRIAADPEHFALVAGMVTTPTSDGLARYRRIREELAGLTSDVASQQKSAIDAAKEFLAGRAVMTRDDDAAAKLFKSADYFSLLAIGRPKNEQEMIDAYVGSISGMLLFKAAALISRNAAGRMNRKTKGFVIFAGPDRVESVFIYGTDIDLPKAIMQALAVRENVDGLTPGGWMFSTRKYIDNGQLEKLLTTYSSGEKNVE</sequence>
<comment type="caution">
    <text evidence="1">The sequence shown here is derived from an EMBL/GenBank/DDBJ whole genome shotgun (WGS) entry which is preliminary data.</text>
</comment>
<dbReference type="STRING" id="34103.SAMN05421778_101342"/>
<dbReference type="EMBL" id="AZRA01000061">
    <property type="protein sequence ID" value="KDB52040.1"/>
    <property type="molecule type" value="Genomic_DNA"/>
</dbReference>
<evidence type="ECO:0000313" key="2">
    <source>
        <dbReference type="Proteomes" id="UP000026714"/>
    </source>
</evidence>
<reference evidence="1 2" key="1">
    <citation type="journal article" date="2014" name="FEMS Microbiol. Ecol.">
        <title>Sphaerotilus natans encrusted with nanoball-shaped Fe(III) oxide minerals formed by nitrate-reducing mixotrophic Fe(II) oxidation.</title>
        <authorList>
            <person name="Park S."/>
            <person name="Kim D.H."/>
            <person name="Lee J.H."/>
            <person name="Hur H.G."/>
        </authorList>
    </citation>
    <scope>NUCLEOTIDE SEQUENCE [LARGE SCALE GENOMIC DNA]</scope>
    <source>
        <strain evidence="1 2">DSM 6575</strain>
    </source>
</reference>
<proteinExistence type="predicted"/>
<protein>
    <submittedName>
        <fullName evidence="1">Uncharacterized protein</fullName>
    </submittedName>
</protein>
<dbReference type="eggNOG" id="ENOG5033YR5">
    <property type="taxonomic scope" value="Bacteria"/>
</dbReference>